<dbReference type="AlphaFoldDB" id="A0A2T4H9Z5"/>
<feature type="region of interest" description="Disordered" evidence="1">
    <location>
        <begin position="102"/>
        <end position="135"/>
    </location>
</feature>
<evidence type="ECO:0000256" key="1">
    <source>
        <dbReference type="SAM" id="MobiDB-lite"/>
    </source>
</evidence>
<evidence type="ECO:0000313" key="2">
    <source>
        <dbReference type="EMBL" id="PTD12638.1"/>
    </source>
</evidence>
<evidence type="ECO:0000313" key="3">
    <source>
        <dbReference type="Proteomes" id="UP000241587"/>
    </source>
</evidence>
<name>A0A2T4H9Z5_FUSCU</name>
<protein>
    <submittedName>
        <fullName evidence="2">Uncharacterized protein</fullName>
    </submittedName>
</protein>
<reference evidence="2 3" key="1">
    <citation type="submission" date="2018-02" db="EMBL/GenBank/DDBJ databases">
        <title>Fusarium culmorum secondary metabolites in fungal-bacterial-plant interactions.</title>
        <authorList>
            <person name="Schmidt R."/>
        </authorList>
    </citation>
    <scope>NUCLEOTIDE SEQUENCE [LARGE SCALE GENOMIC DNA]</scope>
    <source>
        <strain evidence="2 3">PV</strain>
    </source>
</reference>
<comment type="caution">
    <text evidence="2">The sequence shown here is derived from an EMBL/GenBank/DDBJ whole genome shotgun (WGS) entry which is preliminary data.</text>
</comment>
<proteinExistence type="predicted"/>
<gene>
    <name evidence="2" type="ORF">FCULG_00003785</name>
</gene>
<organism evidence="2 3">
    <name type="scientific">Fusarium culmorum</name>
    <dbReference type="NCBI Taxonomy" id="5516"/>
    <lineage>
        <taxon>Eukaryota</taxon>
        <taxon>Fungi</taxon>
        <taxon>Dikarya</taxon>
        <taxon>Ascomycota</taxon>
        <taxon>Pezizomycotina</taxon>
        <taxon>Sordariomycetes</taxon>
        <taxon>Hypocreomycetidae</taxon>
        <taxon>Hypocreales</taxon>
        <taxon>Nectriaceae</taxon>
        <taxon>Fusarium</taxon>
    </lineage>
</organism>
<dbReference type="OMA" id="DYYNYDC"/>
<dbReference type="Proteomes" id="UP000241587">
    <property type="component" value="Unassembled WGS sequence"/>
</dbReference>
<accession>A0A2T4H9Z5</accession>
<keyword evidence="3" id="KW-1185">Reference proteome</keyword>
<dbReference type="OrthoDB" id="10496246at2759"/>
<sequence length="135" mass="14911">MLTSLYVVNPLEDHTRRTNGGLELGMAGPSSRSNYDRVDGGQSRAPGFASHIARLHVKNNENIRTVFAAGSGVKSVPSGSDTIVEDNDYNNYDYDYYDYYDYDCDDKNDGDYEDDGDGEEEKGDDGDGNGDEEIK</sequence>
<dbReference type="EMBL" id="PVEM01000001">
    <property type="protein sequence ID" value="PTD12638.1"/>
    <property type="molecule type" value="Genomic_DNA"/>
</dbReference>
<feature type="compositionally biased region" description="Acidic residues" evidence="1">
    <location>
        <begin position="111"/>
        <end position="135"/>
    </location>
</feature>